<name>A0A915IYV0_ROMCU</name>
<protein>
    <submittedName>
        <fullName evidence="2">Uncharacterized protein</fullName>
    </submittedName>
</protein>
<evidence type="ECO:0000313" key="1">
    <source>
        <dbReference type="Proteomes" id="UP000887565"/>
    </source>
</evidence>
<evidence type="ECO:0000313" key="2">
    <source>
        <dbReference type="WBParaSite" id="nRc.2.0.1.t19295-RA"/>
    </source>
</evidence>
<accession>A0A915IYV0</accession>
<keyword evidence="1" id="KW-1185">Reference proteome</keyword>
<proteinExistence type="predicted"/>
<dbReference type="AlphaFoldDB" id="A0A915IYV0"/>
<organism evidence="1 2">
    <name type="scientific">Romanomermis culicivorax</name>
    <name type="common">Nematode worm</name>
    <dbReference type="NCBI Taxonomy" id="13658"/>
    <lineage>
        <taxon>Eukaryota</taxon>
        <taxon>Metazoa</taxon>
        <taxon>Ecdysozoa</taxon>
        <taxon>Nematoda</taxon>
        <taxon>Enoplea</taxon>
        <taxon>Dorylaimia</taxon>
        <taxon>Mermithida</taxon>
        <taxon>Mermithoidea</taxon>
        <taxon>Mermithidae</taxon>
        <taxon>Romanomermis</taxon>
    </lineage>
</organism>
<sequence length="100" mass="11763">MLKIKEIQSKITHKSSANSYEKQTRSYFASPTQLMIDRCIEQVFFLARTVFRLNYAVCTVPFKSLAKLLLKRPKIKKIQCLTSQKFCASWHKRSKFFVPL</sequence>
<dbReference type="WBParaSite" id="nRc.2.0.1.t19295-RA">
    <property type="protein sequence ID" value="nRc.2.0.1.t19295-RA"/>
    <property type="gene ID" value="nRc.2.0.1.g19295"/>
</dbReference>
<reference evidence="2" key="1">
    <citation type="submission" date="2022-11" db="UniProtKB">
        <authorList>
            <consortium name="WormBaseParasite"/>
        </authorList>
    </citation>
    <scope>IDENTIFICATION</scope>
</reference>
<dbReference type="Proteomes" id="UP000887565">
    <property type="component" value="Unplaced"/>
</dbReference>